<comment type="caution">
    <text evidence="1">The sequence shown here is derived from an EMBL/GenBank/DDBJ whole genome shotgun (WGS) entry which is preliminary data.</text>
</comment>
<evidence type="ECO:0000313" key="1">
    <source>
        <dbReference type="EMBL" id="PWB68409.1"/>
    </source>
</evidence>
<dbReference type="AlphaFoldDB" id="A0A855WY38"/>
<dbReference type="Proteomes" id="UP000250918">
    <property type="component" value="Unassembled WGS sequence"/>
</dbReference>
<dbReference type="SUPFAM" id="SSF56935">
    <property type="entry name" value="Porins"/>
    <property type="match status" value="1"/>
</dbReference>
<gene>
    <name evidence="1" type="ORF">C3F09_11690</name>
</gene>
<reference evidence="1 2" key="1">
    <citation type="journal article" date="2018" name="ISME J.">
        <title>A methanotrophic archaeon couples anaerobic oxidation of methane to Fe(III) reduction.</title>
        <authorList>
            <person name="Cai C."/>
            <person name="Leu A.O."/>
            <person name="Xie G.J."/>
            <person name="Guo J."/>
            <person name="Feng Y."/>
            <person name="Zhao J.X."/>
            <person name="Tyson G.W."/>
            <person name="Yuan Z."/>
            <person name="Hu S."/>
        </authorList>
    </citation>
    <scope>NUCLEOTIDE SEQUENCE [LARGE SCALE GENOMIC DNA]</scope>
    <source>
        <strain evidence="1">FeB_12</strain>
    </source>
</reference>
<name>A0A855WY38_9BACT</name>
<evidence type="ECO:0000313" key="2">
    <source>
        <dbReference type="Proteomes" id="UP000250918"/>
    </source>
</evidence>
<accession>A0A855WY38</accession>
<dbReference type="NCBIfam" id="NF033709">
    <property type="entry name" value="PorV_fam"/>
    <property type="match status" value="1"/>
</dbReference>
<dbReference type="EMBL" id="PQAP01000202">
    <property type="protein sequence ID" value="PWB68409.1"/>
    <property type="molecule type" value="Genomic_DNA"/>
</dbReference>
<sequence>MRKIIPVSPVAVIAVVLIVLGPGVTRVAAKSINSNVGTSAFPFLKINIGARSCGMAGAFTGLADDESALYYNPSGIAFLEGKRFIFEYHNYFADLQSGFVGFIRPIWRDKMLGISIDYLNYGDFIKTDLTGNNLGTFGGSDVMLSTSLAVKQSDYIAYGGSLKFIYEKLDRFSATGVAVDLSAKYLGDRSRYSAGIMVQNIGFQLSALGTEKDKLPLTVRAGGAIKPRGLPLRVAADVIVPIDNGIDFAIGTEYFALKPFYIRIGWNTFGTNYRIEGSTDKWAGLGVGVGFDYRKMQISYAYTPAADLGESHRITVSGGF</sequence>
<organism evidence="1 2">
    <name type="scientific">candidate division GN15 bacterium</name>
    <dbReference type="NCBI Taxonomy" id="2072418"/>
    <lineage>
        <taxon>Bacteria</taxon>
        <taxon>candidate division GN15</taxon>
    </lineage>
</organism>
<protein>
    <recommendedName>
        <fullName evidence="3">PorV/PorQ family protein</fullName>
    </recommendedName>
</protein>
<evidence type="ECO:0008006" key="3">
    <source>
        <dbReference type="Google" id="ProtNLM"/>
    </source>
</evidence>
<dbReference type="Gene3D" id="2.40.160.60">
    <property type="entry name" value="Outer membrane protein transport protein (OMPP1/FadL/TodX)"/>
    <property type="match status" value="1"/>
</dbReference>
<proteinExistence type="predicted"/>